<organism evidence="2 3">
    <name type="scientific">Coccomyxa viridis</name>
    <dbReference type="NCBI Taxonomy" id="1274662"/>
    <lineage>
        <taxon>Eukaryota</taxon>
        <taxon>Viridiplantae</taxon>
        <taxon>Chlorophyta</taxon>
        <taxon>core chlorophytes</taxon>
        <taxon>Trebouxiophyceae</taxon>
        <taxon>Trebouxiophyceae incertae sedis</taxon>
        <taxon>Coccomyxaceae</taxon>
        <taxon>Coccomyxa</taxon>
    </lineage>
</organism>
<feature type="region of interest" description="Disordered" evidence="1">
    <location>
        <begin position="152"/>
        <end position="174"/>
    </location>
</feature>
<dbReference type="EMBL" id="CAXHTA020000001">
    <property type="protein sequence ID" value="CAL5218527.1"/>
    <property type="molecule type" value="Genomic_DNA"/>
</dbReference>
<accession>A0ABP1FKH7</accession>
<gene>
    <name evidence="2" type="primary">g215</name>
    <name evidence="2" type="ORF">VP750_LOCUS186</name>
</gene>
<dbReference type="InterPro" id="IPR008533">
    <property type="entry name" value="DUF815"/>
</dbReference>
<dbReference type="Proteomes" id="UP001497392">
    <property type="component" value="Unassembled WGS sequence"/>
</dbReference>
<dbReference type="PANTHER" id="PTHR42935">
    <property type="entry name" value="SLR0930 PROTEIN"/>
    <property type="match status" value="1"/>
</dbReference>
<protein>
    <submittedName>
        <fullName evidence="2">G215 protein</fullName>
    </submittedName>
</protein>
<reference evidence="2 3" key="1">
    <citation type="submission" date="2024-06" db="EMBL/GenBank/DDBJ databases">
        <authorList>
            <person name="Kraege A."/>
            <person name="Thomma B."/>
        </authorList>
    </citation>
    <scope>NUCLEOTIDE SEQUENCE [LARGE SCALE GENOMIC DNA]</scope>
</reference>
<keyword evidence="3" id="KW-1185">Reference proteome</keyword>
<evidence type="ECO:0000313" key="3">
    <source>
        <dbReference type="Proteomes" id="UP001497392"/>
    </source>
</evidence>
<evidence type="ECO:0000256" key="1">
    <source>
        <dbReference type="SAM" id="MobiDB-lite"/>
    </source>
</evidence>
<dbReference type="PANTHER" id="PTHR42935:SF1">
    <property type="entry name" value="SLR0930 PROTEIN"/>
    <property type="match status" value="1"/>
</dbReference>
<comment type="caution">
    <text evidence="2">The sequence shown here is derived from an EMBL/GenBank/DDBJ whole genome shotgun (WGS) entry which is preliminary data.</text>
</comment>
<sequence length="390" mass="42799">MLQGIGFDLGLIEPNRGAGENAKKLYTAAYSLLLMHDVLHSKAGGAFLKVLLHLQKGGPEHLLSAYGEWFREIASSGHTSWQDYLLDEIISGKGNPLAKAAARGEASQEKAMQQAAAYDLDILQRLAVTETTLSGWVSHVVTPPEGWLPAAAPSNGIRPIPESSSNSNSNEAPLVSKENSLPWISAPLTLSQRREWRDKIGGSWKWSEALPDLLALWQAHGTGLVAKHALLHFQDGALTAPSPASDLGVFPTSQQFPEPIMVYETFRALLDTVERIREGDPLVLQEGIACLSHACRTDLWPVLAKVPEMRGPRIVMVPESGISEAGLDALGRALSQHPRMLFFAINISRRKEEDVRRTDGKPLHLLSRQPELFNWPQNAALLFLPDLPHE</sequence>
<proteinExistence type="predicted"/>
<evidence type="ECO:0000313" key="2">
    <source>
        <dbReference type="EMBL" id="CAL5218527.1"/>
    </source>
</evidence>
<name>A0ABP1FKH7_9CHLO</name>